<comment type="caution">
    <text evidence="1">The sequence shown here is derived from an EMBL/GenBank/DDBJ whole genome shotgun (WGS) entry which is preliminary data.</text>
</comment>
<evidence type="ECO:0000313" key="2">
    <source>
        <dbReference type="Proteomes" id="UP001303046"/>
    </source>
</evidence>
<proteinExistence type="predicted"/>
<evidence type="ECO:0008006" key="3">
    <source>
        <dbReference type="Google" id="ProtNLM"/>
    </source>
</evidence>
<accession>A0ABR1DU89</accession>
<organism evidence="1 2">
    <name type="scientific">Necator americanus</name>
    <name type="common">Human hookworm</name>
    <dbReference type="NCBI Taxonomy" id="51031"/>
    <lineage>
        <taxon>Eukaryota</taxon>
        <taxon>Metazoa</taxon>
        <taxon>Ecdysozoa</taxon>
        <taxon>Nematoda</taxon>
        <taxon>Chromadorea</taxon>
        <taxon>Rhabditida</taxon>
        <taxon>Rhabditina</taxon>
        <taxon>Rhabditomorpha</taxon>
        <taxon>Strongyloidea</taxon>
        <taxon>Ancylostomatidae</taxon>
        <taxon>Bunostominae</taxon>
        <taxon>Necator</taxon>
    </lineage>
</organism>
<protein>
    <recommendedName>
        <fullName evidence="3">Peptidase M12A domain-containing protein</fullName>
    </recommendedName>
</protein>
<sequence length="68" mass="7657">MNRPIVDGTYVYSDDRDASAAIRTFSRPAFTSCGFYSHRIEGTWSFAIRQIRGDAELVAIQDLLQISV</sequence>
<evidence type="ECO:0000313" key="1">
    <source>
        <dbReference type="EMBL" id="KAK6753989.1"/>
    </source>
</evidence>
<reference evidence="1 2" key="1">
    <citation type="submission" date="2023-08" db="EMBL/GenBank/DDBJ databases">
        <title>A Necator americanus chromosomal reference genome.</title>
        <authorList>
            <person name="Ilik V."/>
            <person name="Petrzelkova K.J."/>
            <person name="Pardy F."/>
            <person name="Fuh T."/>
            <person name="Niatou-Singa F.S."/>
            <person name="Gouil Q."/>
            <person name="Baker L."/>
            <person name="Ritchie M.E."/>
            <person name="Jex A.R."/>
            <person name="Gazzola D."/>
            <person name="Li H."/>
            <person name="Toshio Fujiwara R."/>
            <person name="Zhan B."/>
            <person name="Aroian R.V."/>
            <person name="Pafco B."/>
            <person name="Schwarz E.M."/>
        </authorList>
    </citation>
    <scope>NUCLEOTIDE SEQUENCE [LARGE SCALE GENOMIC DNA]</scope>
    <source>
        <strain evidence="1 2">Aroian</strain>
        <tissue evidence="1">Whole animal</tissue>
    </source>
</reference>
<keyword evidence="2" id="KW-1185">Reference proteome</keyword>
<name>A0ABR1DU89_NECAM</name>
<dbReference type="Proteomes" id="UP001303046">
    <property type="component" value="Unassembled WGS sequence"/>
</dbReference>
<dbReference type="EMBL" id="JAVFWL010000005">
    <property type="protein sequence ID" value="KAK6753989.1"/>
    <property type="molecule type" value="Genomic_DNA"/>
</dbReference>
<gene>
    <name evidence="1" type="primary">Necator_chrV.g17944</name>
    <name evidence="1" type="ORF">RB195_013154</name>
</gene>